<evidence type="ECO:0000313" key="3">
    <source>
        <dbReference type="Proteomes" id="UP000177258"/>
    </source>
</evidence>
<evidence type="ECO:0000313" key="2">
    <source>
        <dbReference type="EMBL" id="OGE33542.1"/>
    </source>
</evidence>
<dbReference type="PANTHER" id="PTHR43630:SF2">
    <property type="entry name" value="GLYCOSYLTRANSFERASE"/>
    <property type="match status" value="1"/>
</dbReference>
<gene>
    <name evidence="2" type="ORF">A3D83_01060</name>
</gene>
<accession>A0A1F5JY23</accession>
<dbReference type="SUPFAM" id="SSF53448">
    <property type="entry name" value="Nucleotide-diphospho-sugar transferases"/>
    <property type="match status" value="1"/>
</dbReference>
<dbReference type="Proteomes" id="UP000177258">
    <property type="component" value="Unassembled WGS sequence"/>
</dbReference>
<dbReference type="AlphaFoldDB" id="A0A1F5JY23"/>
<evidence type="ECO:0000259" key="1">
    <source>
        <dbReference type="Pfam" id="PF00535"/>
    </source>
</evidence>
<dbReference type="EMBL" id="MFDB01000008">
    <property type="protein sequence ID" value="OGE33542.1"/>
    <property type="molecule type" value="Genomic_DNA"/>
</dbReference>
<protein>
    <recommendedName>
        <fullName evidence="1">Glycosyltransferase 2-like domain-containing protein</fullName>
    </recommendedName>
</protein>
<proteinExistence type="predicted"/>
<reference evidence="2 3" key="1">
    <citation type="journal article" date="2016" name="Nat. Commun.">
        <title>Thousands of microbial genomes shed light on interconnected biogeochemical processes in an aquifer system.</title>
        <authorList>
            <person name="Anantharaman K."/>
            <person name="Brown C.T."/>
            <person name="Hug L.A."/>
            <person name="Sharon I."/>
            <person name="Castelle C.J."/>
            <person name="Probst A.J."/>
            <person name="Thomas B.C."/>
            <person name="Singh A."/>
            <person name="Wilkins M.J."/>
            <person name="Karaoz U."/>
            <person name="Brodie E.L."/>
            <person name="Williams K.H."/>
            <person name="Hubbard S.S."/>
            <person name="Banfield J.F."/>
        </authorList>
    </citation>
    <scope>NUCLEOTIDE SEQUENCE [LARGE SCALE GENOMIC DNA]</scope>
</reference>
<dbReference type="Pfam" id="PF00535">
    <property type="entry name" value="Glycos_transf_2"/>
    <property type="match status" value="1"/>
</dbReference>
<sequence>MVFSHGFLKKGGIKMLSIVVIVKNEESRIKACLISVKWADEIVIVDNGSSDETLKIVKDYTDKIIKTNLSDFASLRNLGMKEANGDWVLFVDADERVTASLKEEIEVMISFSEYSAYAISRRNIIFGTEVKYGPFWPDWVIRLLKKSDFKEWAGNVHEHPKFTGKLGYSKNSLLHLTHRNIDQIVLKSLEWSKIDAKLRLDGNHPKMSGWRFLRIFITEVFNQGFLRKGFFNGTVGIMDCLLQSFSMYMTYVRLWEMQQLKPLEEIYDGIDKELMNNNFKF</sequence>
<dbReference type="CDD" id="cd02511">
    <property type="entry name" value="Beta4Glucosyltransferase"/>
    <property type="match status" value="1"/>
</dbReference>
<comment type="caution">
    <text evidence="2">The sequence shown here is derived from an EMBL/GenBank/DDBJ whole genome shotgun (WGS) entry which is preliminary data.</text>
</comment>
<name>A0A1F5JY23_9BACT</name>
<organism evidence="2 3">
    <name type="scientific">Candidatus Daviesbacteria bacterium RIFCSPHIGHO2_02_FULL_41_10</name>
    <dbReference type="NCBI Taxonomy" id="1797774"/>
    <lineage>
        <taxon>Bacteria</taxon>
        <taxon>Candidatus Daviesiibacteriota</taxon>
    </lineage>
</organism>
<dbReference type="Gene3D" id="3.90.550.10">
    <property type="entry name" value="Spore Coat Polysaccharide Biosynthesis Protein SpsA, Chain A"/>
    <property type="match status" value="1"/>
</dbReference>
<feature type="domain" description="Glycosyltransferase 2-like" evidence="1">
    <location>
        <begin position="17"/>
        <end position="136"/>
    </location>
</feature>
<dbReference type="InterPro" id="IPR029044">
    <property type="entry name" value="Nucleotide-diphossugar_trans"/>
</dbReference>
<dbReference type="PANTHER" id="PTHR43630">
    <property type="entry name" value="POLY-BETA-1,6-N-ACETYL-D-GLUCOSAMINE SYNTHASE"/>
    <property type="match status" value="1"/>
</dbReference>
<dbReference type="InterPro" id="IPR001173">
    <property type="entry name" value="Glyco_trans_2-like"/>
</dbReference>